<keyword evidence="1" id="KW-1133">Transmembrane helix</keyword>
<accession>A0AA40EBS5</accession>
<organism evidence="2 3">
    <name type="scientific">Lasiosphaeris hirsuta</name>
    <dbReference type="NCBI Taxonomy" id="260670"/>
    <lineage>
        <taxon>Eukaryota</taxon>
        <taxon>Fungi</taxon>
        <taxon>Dikarya</taxon>
        <taxon>Ascomycota</taxon>
        <taxon>Pezizomycotina</taxon>
        <taxon>Sordariomycetes</taxon>
        <taxon>Sordariomycetidae</taxon>
        <taxon>Sordariales</taxon>
        <taxon>Lasiosphaeriaceae</taxon>
        <taxon>Lasiosphaeris</taxon>
    </lineage>
</organism>
<proteinExistence type="predicted"/>
<evidence type="ECO:0000313" key="2">
    <source>
        <dbReference type="EMBL" id="KAK0731571.1"/>
    </source>
</evidence>
<keyword evidence="1" id="KW-0472">Membrane</keyword>
<evidence type="ECO:0000256" key="1">
    <source>
        <dbReference type="SAM" id="Phobius"/>
    </source>
</evidence>
<feature type="transmembrane region" description="Helical" evidence="1">
    <location>
        <begin position="6"/>
        <end position="28"/>
    </location>
</feature>
<keyword evidence="1" id="KW-0812">Transmembrane</keyword>
<gene>
    <name evidence="2" type="ORF">B0H67DRAFT_79011</name>
</gene>
<dbReference type="EMBL" id="JAUKUA010000001">
    <property type="protein sequence ID" value="KAK0731571.1"/>
    <property type="molecule type" value="Genomic_DNA"/>
</dbReference>
<protein>
    <submittedName>
        <fullName evidence="2">Uncharacterized protein</fullName>
    </submittedName>
</protein>
<feature type="transmembrane region" description="Helical" evidence="1">
    <location>
        <begin position="40"/>
        <end position="61"/>
    </location>
</feature>
<reference evidence="2" key="1">
    <citation type="submission" date="2023-06" db="EMBL/GenBank/DDBJ databases">
        <title>Genome-scale phylogeny and comparative genomics of the fungal order Sordariales.</title>
        <authorList>
            <consortium name="Lawrence Berkeley National Laboratory"/>
            <person name="Hensen N."/>
            <person name="Bonometti L."/>
            <person name="Westerberg I."/>
            <person name="Brannstrom I.O."/>
            <person name="Guillou S."/>
            <person name="Cros-Aarteil S."/>
            <person name="Calhoun S."/>
            <person name="Haridas S."/>
            <person name="Kuo A."/>
            <person name="Mondo S."/>
            <person name="Pangilinan J."/>
            <person name="Riley R."/>
            <person name="Labutti K."/>
            <person name="Andreopoulos B."/>
            <person name="Lipzen A."/>
            <person name="Chen C."/>
            <person name="Yanf M."/>
            <person name="Daum C."/>
            <person name="Ng V."/>
            <person name="Clum A."/>
            <person name="Steindorff A."/>
            <person name="Ohm R."/>
            <person name="Martin F."/>
            <person name="Silar P."/>
            <person name="Natvig D."/>
            <person name="Lalanne C."/>
            <person name="Gautier V."/>
            <person name="Ament-Velasquez S.L."/>
            <person name="Kruys A."/>
            <person name="Hutchinson M.I."/>
            <person name="Powell A.J."/>
            <person name="Barry K."/>
            <person name="Miller A.N."/>
            <person name="Grigoriev I.V."/>
            <person name="Debuchy R."/>
            <person name="Gladieux P."/>
            <person name="Thoren M.H."/>
            <person name="Johannesson H."/>
        </authorList>
    </citation>
    <scope>NUCLEOTIDE SEQUENCE</scope>
    <source>
        <strain evidence="2">SMH4607-1</strain>
    </source>
</reference>
<comment type="caution">
    <text evidence="2">The sequence shown here is derived from an EMBL/GenBank/DDBJ whole genome shotgun (WGS) entry which is preliminary data.</text>
</comment>
<evidence type="ECO:0000313" key="3">
    <source>
        <dbReference type="Proteomes" id="UP001172102"/>
    </source>
</evidence>
<name>A0AA40EBS5_9PEZI</name>
<keyword evidence="3" id="KW-1185">Reference proteome</keyword>
<sequence>MVFKMVILVSLCHIFAARMMLLSVLLCASGGRLGKRRKVYYYYLSLVFPRPFIYLLSFAVVRFSRLHALGCTVLDISPLPSVSYTMHFTLGRLFRC</sequence>
<dbReference type="Proteomes" id="UP001172102">
    <property type="component" value="Unassembled WGS sequence"/>
</dbReference>
<dbReference type="AlphaFoldDB" id="A0AA40EBS5"/>